<evidence type="ECO:0000313" key="1">
    <source>
        <dbReference type="EMBL" id="RXK59760.1"/>
    </source>
</evidence>
<keyword evidence="2" id="KW-1185">Reference proteome</keyword>
<dbReference type="OrthoDB" id="976022at2"/>
<protein>
    <recommendedName>
        <fullName evidence="3">Gliding motility lipoprotein GldB</fullName>
    </recommendedName>
</protein>
<dbReference type="PROSITE" id="PS51257">
    <property type="entry name" value="PROKAR_LIPOPROTEIN"/>
    <property type="match status" value="1"/>
</dbReference>
<gene>
    <name evidence="1" type="ORF">ESA94_11925</name>
</gene>
<dbReference type="RefSeq" id="WP_129131134.1">
    <property type="nucleotide sequence ID" value="NZ_SDHW01000003.1"/>
</dbReference>
<organism evidence="1 2">
    <name type="scientific">Lacibacter luteus</name>
    <dbReference type="NCBI Taxonomy" id="2508719"/>
    <lineage>
        <taxon>Bacteria</taxon>
        <taxon>Pseudomonadati</taxon>
        <taxon>Bacteroidota</taxon>
        <taxon>Chitinophagia</taxon>
        <taxon>Chitinophagales</taxon>
        <taxon>Chitinophagaceae</taxon>
        <taxon>Lacibacter</taxon>
    </lineage>
</organism>
<accession>A0A4Q1CHL8</accession>
<reference evidence="1 2" key="1">
    <citation type="submission" date="2019-01" db="EMBL/GenBank/DDBJ databases">
        <title>Lacibacter sp. strain TTM-7.</title>
        <authorList>
            <person name="Chen W.-M."/>
        </authorList>
    </citation>
    <scope>NUCLEOTIDE SEQUENCE [LARGE SCALE GENOMIC DNA]</scope>
    <source>
        <strain evidence="1 2">TTM-7</strain>
    </source>
</reference>
<dbReference type="Proteomes" id="UP000290204">
    <property type="component" value="Unassembled WGS sequence"/>
</dbReference>
<dbReference type="Pfam" id="PF25594">
    <property type="entry name" value="GldB_lipo"/>
    <property type="match status" value="1"/>
</dbReference>
<dbReference type="EMBL" id="SDHW01000003">
    <property type="protein sequence ID" value="RXK59760.1"/>
    <property type="molecule type" value="Genomic_DNA"/>
</dbReference>
<comment type="caution">
    <text evidence="1">The sequence shown here is derived from an EMBL/GenBank/DDBJ whole genome shotgun (WGS) entry which is preliminary data.</text>
</comment>
<evidence type="ECO:0000313" key="2">
    <source>
        <dbReference type="Proteomes" id="UP000290204"/>
    </source>
</evidence>
<sequence length="347" mass="39595">MKKLIPILLLISIAACNSGNNAPDVSHIKLSLKTERFEQDFFAIDSNNAKTGVFKLEEKYPVFLPLFVNHVLGLGPVNDTNELAFEGSKRFLNLNQVVYKESQKLYKDFSSTTKELENGFRYVKYYFPDYKVPTIITTVGPMDALAPMSNNEPSPNYMGEDFLAIGLQFYLGKDFSIYNDPGYISSVAPQYRSARFSKEYIAGDVFKLVIDDLYPDSSSRYPLIERFIEKGKRLYLLQQFLPTTNDTLLIGYTGKQLEWCKENERSMYNFFIQQNLLFEIDPALTQNFTTDGPTTQGMPEQSPGNIGAYLGWEIVKAYMEKKPSVTVAQLMRTPNKTIFNESGYKPH</sequence>
<name>A0A4Q1CHL8_9BACT</name>
<evidence type="ECO:0008006" key="3">
    <source>
        <dbReference type="Google" id="ProtNLM"/>
    </source>
</evidence>
<dbReference type="InterPro" id="IPR019853">
    <property type="entry name" value="GldB-like"/>
</dbReference>
<proteinExistence type="predicted"/>
<dbReference type="AlphaFoldDB" id="A0A4Q1CHL8"/>